<comment type="similarity">
    <text evidence="9 10">Belongs to the thiamine-phosphate synthase family.</text>
</comment>
<dbReference type="AlphaFoldDB" id="A0A829Z9S9"/>
<dbReference type="InterPro" id="IPR036206">
    <property type="entry name" value="ThiamineP_synth_sf"/>
</dbReference>
<feature type="binding site" evidence="9">
    <location>
        <position position="71"/>
    </location>
    <ligand>
        <name>4-amino-2-methyl-5-(diphosphooxymethyl)pyrimidine</name>
        <dbReference type="ChEBI" id="CHEBI:57841"/>
    </ligand>
</feature>
<evidence type="ECO:0000256" key="3">
    <source>
        <dbReference type="ARBA" id="ARBA00022723"/>
    </source>
</evidence>
<protein>
    <recommendedName>
        <fullName evidence="9">Thiamine-phosphate synthase</fullName>
        <shortName evidence="9">TP synthase</shortName>
        <shortName evidence="9">TPS</shortName>
        <ecNumber evidence="9">2.5.1.3</ecNumber>
    </recommendedName>
    <alternativeName>
        <fullName evidence="9">Thiamine-phosphate pyrophosphorylase</fullName>
        <shortName evidence="9">TMP pyrophosphorylase</shortName>
        <shortName evidence="9">TMP-PPase</shortName>
    </alternativeName>
</protein>
<feature type="binding site" evidence="9">
    <location>
        <position position="91"/>
    </location>
    <ligand>
        <name>Mg(2+)</name>
        <dbReference type="ChEBI" id="CHEBI:18420"/>
    </ligand>
</feature>
<feature type="binding site" evidence="9">
    <location>
        <begin position="39"/>
        <end position="43"/>
    </location>
    <ligand>
        <name>4-amino-2-methyl-5-(diphosphooxymethyl)pyrimidine</name>
        <dbReference type="ChEBI" id="CHEBI:57841"/>
    </ligand>
</feature>
<dbReference type="Proteomes" id="UP000490821">
    <property type="component" value="Unassembled WGS sequence"/>
</dbReference>
<proteinExistence type="inferred from homology"/>
<dbReference type="GO" id="GO:0004789">
    <property type="term" value="F:thiamine-phosphate diphosphorylase activity"/>
    <property type="evidence" value="ECO:0007669"/>
    <property type="project" value="UniProtKB-UniRule"/>
</dbReference>
<name>A0A829Z9S9_9FIRM</name>
<dbReference type="FunFam" id="3.20.20.70:FF:000096">
    <property type="entry name" value="Thiamine-phosphate synthase"/>
    <property type="match status" value="1"/>
</dbReference>
<keyword evidence="2 9" id="KW-0808">Transferase</keyword>
<comment type="cofactor">
    <cofactor evidence="9">
        <name>Mg(2+)</name>
        <dbReference type="ChEBI" id="CHEBI:18420"/>
    </cofactor>
    <text evidence="9">Binds 1 Mg(2+) ion per subunit.</text>
</comment>
<sequence>MFYKEMLKLYLVTDRKWLNGRKLTDDLEKAILGGVTTIQLREKNLSNEEFISIAKDVKKVCQKYHIPLIINDNLEVALAINSDGIHIGQNDIPASIVRKQIGPDKILGVSVHNLKEAFQAKIDGADYVGVGAIFSTETKNDATNVTLDSLKKICDNIDLPVVAIGGINLDNISKLKDINIAGIAVVSAIMKANDITAASGQLVRELNHD</sequence>
<dbReference type="GO" id="GO:0009228">
    <property type="term" value="P:thiamine biosynthetic process"/>
    <property type="evidence" value="ECO:0007669"/>
    <property type="project" value="UniProtKB-KW"/>
</dbReference>
<evidence type="ECO:0000256" key="6">
    <source>
        <dbReference type="ARBA" id="ARBA00047334"/>
    </source>
</evidence>
<dbReference type="CDD" id="cd00564">
    <property type="entry name" value="TMP_TenI"/>
    <property type="match status" value="1"/>
</dbReference>
<comment type="catalytic activity">
    <reaction evidence="6 9 10">
        <text>4-methyl-5-(2-phosphooxyethyl)-thiazole + 4-amino-2-methyl-5-(diphosphooxymethyl)pyrimidine + H(+) = thiamine phosphate + diphosphate</text>
        <dbReference type="Rhea" id="RHEA:22328"/>
        <dbReference type="ChEBI" id="CHEBI:15378"/>
        <dbReference type="ChEBI" id="CHEBI:33019"/>
        <dbReference type="ChEBI" id="CHEBI:37575"/>
        <dbReference type="ChEBI" id="CHEBI:57841"/>
        <dbReference type="ChEBI" id="CHEBI:58296"/>
        <dbReference type="EC" id="2.5.1.3"/>
    </reaction>
</comment>
<comment type="function">
    <text evidence="9">Condenses 4-methyl-5-(beta-hydroxyethyl)thiazole monophosphate (THZ-P) and 2-methyl-4-amino-5-hydroxymethyl pyrimidine pyrophosphate (HMP-PP) to form thiamine monophosphate (TMP).</text>
</comment>
<accession>A0A829Z9S9</accession>
<feature type="domain" description="Thiamine phosphate synthase/TenI" evidence="12">
    <location>
        <begin position="9"/>
        <end position="189"/>
    </location>
</feature>
<dbReference type="RefSeq" id="WP_228762377.1">
    <property type="nucleotide sequence ID" value="NZ_BLMI01000150.1"/>
</dbReference>
<evidence type="ECO:0000313" key="13">
    <source>
        <dbReference type="EMBL" id="GFI41171.1"/>
    </source>
</evidence>
<evidence type="ECO:0000259" key="12">
    <source>
        <dbReference type="Pfam" id="PF02581"/>
    </source>
</evidence>
<dbReference type="InterPro" id="IPR034291">
    <property type="entry name" value="TMP_synthase"/>
</dbReference>
<feature type="binding site" evidence="9">
    <location>
        <begin position="136"/>
        <end position="138"/>
    </location>
    <ligand>
        <name>2-[(2R,5Z)-2-carboxy-4-methylthiazol-5(2H)-ylidene]ethyl phosphate</name>
        <dbReference type="ChEBI" id="CHEBI:62899"/>
    </ligand>
</feature>
<dbReference type="GO" id="GO:0009229">
    <property type="term" value="P:thiamine diphosphate biosynthetic process"/>
    <property type="evidence" value="ECO:0007669"/>
    <property type="project" value="UniProtKB-UniRule"/>
</dbReference>
<evidence type="ECO:0000256" key="9">
    <source>
        <dbReference type="HAMAP-Rule" id="MF_00097"/>
    </source>
</evidence>
<feature type="binding site" evidence="9">
    <location>
        <position position="72"/>
    </location>
    <ligand>
        <name>Mg(2+)</name>
        <dbReference type="ChEBI" id="CHEBI:18420"/>
    </ligand>
</feature>
<dbReference type="Pfam" id="PF02581">
    <property type="entry name" value="TMP-TENI"/>
    <property type="match status" value="1"/>
</dbReference>
<comment type="catalytic activity">
    <reaction evidence="8 9 10">
        <text>2-[(2R,5Z)-2-carboxy-4-methylthiazol-5(2H)-ylidene]ethyl phosphate + 4-amino-2-methyl-5-(diphosphooxymethyl)pyrimidine + 2 H(+) = thiamine phosphate + CO2 + diphosphate</text>
        <dbReference type="Rhea" id="RHEA:47844"/>
        <dbReference type="ChEBI" id="CHEBI:15378"/>
        <dbReference type="ChEBI" id="CHEBI:16526"/>
        <dbReference type="ChEBI" id="CHEBI:33019"/>
        <dbReference type="ChEBI" id="CHEBI:37575"/>
        <dbReference type="ChEBI" id="CHEBI:57841"/>
        <dbReference type="ChEBI" id="CHEBI:62899"/>
        <dbReference type="EC" id="2.5.1.3"/>
    </reaction>
</comment>
<comment type="pathway">
    <text evidence="1 9 11">Cofactor biosynthesis; thiamine diphosphate biosynthesis; thiamine phosphate from 4-amino-2-methyl-5-diphosphomethylpyrimidine and 4-methyl-5-(2-phosphoethyl)-thiazole: step 1/1.</text>
</comment>
<feature type="binding site" evidence="9">
    <location>
        <position position="139"/>
    </location>
    <ligand>
        <name>4-amino-2-methyl-5-(diphosphooxymethyl)pyrimidine</name>
        <dbReference type="ChEBI" id="CHEBI:57841"/>
    </ligand>
</feature>
<dbReference type="Gene3D" id="3.20.20.70">
    <property type="entry name" value="Aldolase class I"/>
    <property type="match status" value="1"/>
</dbReference>
<evidence type="ECO:0000313" key="14">
    <source>
        <dbReference type="Proteomes" id="UP000490821"/>
    </source>
</evidence>
<dbReference type="NCBIfam" id="TIGR00693">
    <property type="entry name" value="thiE"/>
    <property type="match status" value="1"/>
</dbReference>
<organism evidence="13 14">
    <name type="scientific">Thomasclavelia cocleata</name>
    <dbReference type="NCBI Taxonomy" id="69824"/>
    <lineage>
        <taxon>Bacteria</taxon>
        <taxon>Bacillati</taxon>
        <taxon>Bacillota</taxon>
        <taxon>Erysipelotrichia</taxon>
        <taxon>Erysipelotrichales</taxon>
        <taxon>Coprobacillaceae</taxon>
        <taxon>Thomasclavelia</taxon>
    </lineage>
</organism>
<dbReference type="GO" id="GO:0005737">
    <property type="term" value="C:cytoplasm"/>
    <property type="evidence" value="ECO:0007669"/>
    <property type="project" value="TreeGrafter"/>
</dbReference>
<feature type="binding site" evidence="9">
    <location>
        <position position="110"/>
    </location>
    <ligand>
        <name>4-amino-2-methyl-5-(diphosphooxymethyl)pyrimidine</name>
        <dbReference type="ChEBI" id="CHEBI:57841"/>
    </ligand>
</feature>
<evidence type="ECO:0000256" key="10">
    <source>
        <dbReference type="RuleBase" id="RU003826"/>
    </source>
</evidence>
<dbReference type="InterPro" id="IPR013785">
    <property type="entry name" value="Aldolase_TIM"/>
</dbReference>
<evidence type="ECO:0000256" key="5">
    <source>
        <dbReference type="ARBA" id="ARBA00022977"/>
    </source>
</evidence>
<feature type="binding site" evidence="9">
    <location>
        <begin position="186"/>
        <end position="187"/>
    </location>
    <ligand>
        <name>2-[(2R,5Z)-2-carboxy-4-methylthiazol-5(2H)-ylidene]ethyl phosphate</name>
        <dbReference type="ChEBI" id="CHEBI:62899"/>
    </ligand>
</feature>
<reference evidence="13 14" key="1">
    <citation type="journal article" date="2020" name="Microbiome">
        <title>Single-cell genomics of uncultured bacteria reveals dietary fiber responders in the mouse gut microbiota.</title>
        <authorList>
            <person name="Chijiiwa R."/>
            <person name="Hosokawa M."/>
            <person name="Kogawa M."/>
            <person name="Nishikawa Y."/>
            <person name="Ide K."/>
            <person name="Sakanashi C."/>
            <person name="Takahashi K."/>
            <person name="Takeyama H."/>
        </authorList>
    </citation>
    <scope>NUCLEOTIDE SEQUENCE [LARGE SCALE GENOMIC DNA]</scope>
    <source>
        <strain evidence="13">IMSAGC_017</strain>
    </source>
</reference>
<dbReference type="InterPro" id="IPR022998">
    <property type="entry name" value="ThiamineP_synth_TenI"/>
</dbReference>
<evidence type="ECO:0000256" key="4">
    <source>
        <dbReference type="ARBA" id="ARBA00022842"/>
    </source>
</evidence>
<dbReference type="PANTHER" id="PTHR20857:SF15">
    <property type="entry name" value="THIAMINE-PHOSPHATE SYNTHASE"/>
    <property type="match status" value="1"/>
</dbReference>
<keyword evidence="5 9" id="KW-0784">Thiamine biosynthesis</keyword>
<dbReference type="PANTHER" id="PTHR20857">
    <property type="entry name" value="THIAMINE-PHOSPHATE PYROPHOSPHORYLASE"/>
    <property type="match status" value="1"/>
</dbReference>
<dbReference type="SUPFAM" id="SSF51391">
    <property type="entry name" value="Thiamin phosphate synthase"/>
    <property type="match status" value="1"/>
</dbReference>
<comment type="caution">
    <text evidence="13">The sequence shown here is derived from an EMBL/GenBank/DDBJ whole genome shotgun (WGS) entry which is preliminary data.</text>
</comment>
<evidence type="ECO:0000256" key="1">
    <source>
        <dbReference type="ARBA" id="ARBA00005165"/>
    </source>
</evidence>
<dbReference type="UniPathway" id="UPA00060">
    <property type="reaction ID" value="UER00141"/>
</dbReference>
<keyword evidence="4 9" id="KW-0460">Magnesium</keyword>
<feature type="binding site" evidence="9">
    <location>
        <position position="166"/>
    </location>
    <ligand>
        <name>2-[(2R,5Z)-2-carboxy-4-methylthiazol-5(2H)-ylidene]ethyl phosphate</name>
        <dbReference type="ChEBI" id="CHEBI:62899"/>
    </ligand>
</feature>
<dbReference type="EMBL" id="BLMI01000150">
    <property type="protein sequence ID" value="GFI41171.1"/>
    <property type="molecule type" value="Genomic_DNA"/>
</dbReference>
<dbReference type="HAMAP" id="MF_00097">
    <property type="entry name" value="TMP_synthase"/>
    <property type="match status" value="1"/>
</dbReference>
<keyword evidence="3 9" id="KW-0479">Metal-binding</keyword>
<evidence type="ECO:0000256" key="8">
    <source>
        <dbReference type="ARBA" id="ARBA00047883"/>
    </source>
</evidence>
<dbReference type="GO" id="GO:0000287">
    <property type="term" value="F:magnesium ion binding"/>
    <property type="evidence" value="ECO:0007669"/>
    <property type="project" value="UniProtKB-UniRule"/>
</dbReference>
<comment type="catalytic activity">
    <reaction evidence="7 9 10">
        <text>2-(2-carboxy-4-methylthiazol-5-yl)ethyl phosphate + 4-amino-2-methyl-5-(diphosphooxymethyl)pyrimidine + 2 H(+) = thiamine phosphate + CO2 + diphosphate</text>
        <dbReference type="Rhea" id="RHEA:47848"/>
        <dbReference type="ChEBI" id="CHEBI:15378"/>
        <dbReference type="ChEBI" id="CHEBI:16526"/>
        <dbReference type="ChEBI" id="CHEBI:33019"/>
        <dbReference type="ChEBI" id="CHEBI:37575"/>
        <dbReference type="ChEBI" id="CHEBI:57841"/>
        <dbReference type="ChEBI" id="CHEBI:62890"/>
        <dbReference type="EC" id="2.5.1.3"/>
    </reaction>
</comment>
<dbReference type="EC" id="2.5.1.3" evidence="9"/>
<evidence type="ECO:0000256" key="7">
    <source>
        <dbReference type="ARBA" id="ARBA00047851"/>
    </source>
</evidence>
<gene>
    <name evidence="9 13" type="primary">thiE</name>
    <name evidence="13" type="ORF">IMSAGC017_01214</name>
</gene>
<evidence type="ECO:0000256" key="11">
    <source>
        <dbReference type="RuleBase" id="RU004253"/>
    </source>
</evidence>
<evidence type="ECO:0000256" key="2">
    <source>
        <dbReference type="ARBA" id="ARBA00022679"/>
    </source>
</evidence>